<dbReference type="AlphaFoldDB" id="A0A0G1B6I5"/>
<evidence type="ECO:0000256" key="1">
    <source>
        <dbReference type="SAM" id="MobiDB-lite"/>
    </source>
</evidence>
<reference evidence="2 3" key="1">
    <citation type="journal article" date="2015" name="Nature">
        <title>rRNA introns, odd ribosomes, and small enigmatic genomes across a large radiation of phyla.</title>
        <authorList>
            <person name="Brown C.T."/>
            <person name="Hug L.A."/>
            <person name="Thomas B.C."/>
            <person name="Sharon I."/>
            <person name="Castelle C.J."/>
            <person name="Singh A."/>
            <person name="Wilkins M.J."/>
            <person name="Williams K.H."/>
            <person name="Banfield J.F."/>
        </authorList>
    </citation>
    <scope>NUCLEOTIDE SEQUENCE [LARGE SCALE GENOMIC DNA]</scope>
</reference>
<dbReference type="EMBL" id="LCEJ01000067">
    <property type="protein sequence ID" value="KKS69010.1"/>
    <property type="molecule type" value="Genomic_DNA"/>
</dbReference>
<name>A0A0G1B6I5_9BACT</name>
<feature type="compositionally biased region" description="Basic and acidic residues" evidence="1">
    <location>
        <begin position="1"/>
        <end position="21"/>
    </location>
</feature>
<protein>
    <submittedName>
        <fullName evidence="2">Uncharacterized protein</fullName>
    </submittedName>
</protein>
<gene>
    <name evidence="2" type="ORF">UV41_C0067G0007</name>
</gene>
<feature type="region of interest" description="Disordered" evidence="1">
    <location>
        <begin position="1"/>
        <end position="31"/>
    </location>
</feature>
<sequence>MSVKERMEQINKDHRATEKQASENGLKEGQVAFQARYSDESREAKRQQMELLRELKRLGIVAMVEEIIEGPIKVEEDKREVEATEGEVQVFERVDDLSTDDVYSPRLWRLDMPRPTLSEEGVWDNSLVMELIKTSDHLKYGIYLTAQESKDTPKAVVKFTYDRILLISGEEVTFGGIMRKDESGRLEVIEQALAEALVNLKKPEPRFAPPTDWRLDPIKAAS</sequence>
<proteinExistence type="predicted"/>
<organism evidence="2 3">
    <name type="scientific">Candidatus Daviesbacteria bacterium GW2011_GWA2_42_7</name>
    <dbReference type="NCBI Taxonomy" id="1618425"/>
    <lineage>
        <taxon>Bacteria</taxon>
        <taxon>Candidatus Daviesiibacteriota</taxon>
    </lineage>
</organism>
<accession>A0A0G1B6I5</accession>
<evidence type="ECO:0000313" key="2">
    <source>
        <dbReference type="EMBL" id="KKS69010.1"/>
    </source>
</evidence>
<dbReference type="Proteomes" id="UP000034785">
    <property type="component" value="Unassembled WGS sequence"/>
</dbReference>
<evidence type="ECO:0000313" key="3">
    <source>
        <dbReference type="Proteomes" id="UP000034785"/>
    </source>
</evidence>
<comment type="caution">
    <text evidence="2">The sequence shown here is derived from an EMBL/GenBank/DDBJ whole genome shotgun (WGS) entry which is preliminary data.</text>
</comment>